<keyword evidence="3" id="KW-0560">Oxidoreductase</keyword>
<keyword evidence="1" id="KW-0285">Flavoprotein</keyword>
<dbReference type="PANTHER" id="PTHR32332:SF38">
    <property type="entry name" value="MONOOXYGENASE RV1533-RELATED"/>
    <property type="match status" value="1"/>
</dbReference>
<protein>
    <submittedName>
        <fullName evidence="4">Uncharacterized protein</fullName>
    </submittedName>
</protein>
<evidence type="ECO:0000256" key="3">
    <source>
        <dbReference type="ARBA" id="ARBA00023002"/>
    </source>
</evidence>
<dbReference type="Pfam" id="PF03060">
    <property type="entry name" value="NMO"/>
    <property type="match status" value="1"/>
</dbReference>
<organism evidence="4">
    <name type="scientific">Cupriavidus necator</name>
    <name type="common">Alcaligenes eutrophus</name>
    <name type="synonym">Ralstonia eutropha</name>
    <dbReference type="NCBI Taxonomy" id="106590"/>
    <lineage>
        <taxon>Bacteria</taxon>
        <taxon>Pseudomonadati</taxon>
        <taxon>Pseudomonadota</taxon>
        <taxon>Betaproteobacteria</taxon>
        <taxon>Burkholderiales</taxon>
        <taxon>Burkholderiaceae</taxon>
        <taxon>Cupriavidus</taxon>
    </lineage>
</organism>
<name>A0A1K0J9R3_CUPNE</name>
<dbReference type="GO" id="GO:0018580">
    <property type="term" value="F:nitronate monooxygenase activity"/>
    <property type="evidence" value="ECO:0007669"/>
    <property type="project" value="InterPro"/>
</dbReference>
<evidence type="ECO:0000313" key="4">
    <source>
        <dbReference type="EMBL" id="SCU75828.1"/>
    </source>
</evidence>
<evidence type="ECO:0000256" key="2">
    <source>
        <dbReference type="ARBA" id="ARBA00022643"/>
    </source>
</evidence>
<dbReference type="InterPro" id="IPR004136">
    <property type="entry name" value="NMO"/>
</dbReference>
<dbReference type="SUPFAM" id="SSF51412">
    <property type="entry name" value="Inosine monophosphate dehydrogenase (IMPDH)"/>
    <property type="match status" value="1"/>
</dbReference>
<dbReference type="InterPro" id="IPR013785">
    <property type="entry name" value="Aldolase_TIM"/>
</dbReference>
<evidence type="ECO:0000256" key="1">
    <source>
        <dbReference type="ARBA" id="ARBA00022630"/>
    </source>
</evidence>
<sequence length="381" mass="39491">MTHTPGQAEQQGAGHDPLTNPLCRRLGICWPVYGLAHSIEVAAAISNAGGLGVYAAARDGPDELAGKLRDLRRLCPERPVGVDLLLPTTLPGAVDAETVAAAVPEGHKAFVDSLFARFAVPPATQGNFFSQYVRSQALFEEQVEAVAQSDIEVFAAGVGTPAGTLARVRKAGRTTMALVGTARHAHKAIEAGVDILVAQGYDAGGHTGPIGTFTLVPQIIAAAQGRPVLAAGGVGTGAQIAAALAMGAQGAWLGTLWLGTSEQQLAGPLADKLIAAGSEDTVITRAHSGKPCRVVRSAFSDAWEEPGAPAPLGMPYQQALTGRLLAAVEQHAVAPLMYEAAGQSVAWVRQVEPVATVMHRLVQQTREALAALRPYLEARSA</sequence>
<reference evidence="4" key="1">
    <citation type="submission" date="2016-09" db="EMBL/GenBank/DDBJ databases">
        <authorList>
            <person name="Capua I."/>
            <person name="De Benedictis P."/>
            <person name="Joannis T."/>
            <person name="Lombin L.H."/>
            <person name="Cattoli G."/>
        </authorList>
    </citation>
    <scope>NUCLEOTIDE SEQUENCE</scope>
    <source>
        <strain evidence="4">B9</strain>
    </source>
</reference>
<dbReference type="EMBL" id="FMSH01000173">
    <property type="protein sequence ID" value="SCU75828.1"/>
    <property type="molecule type" value="Genomic_DNA"/>
</dbReference>
<accession>A0A1K0J9R3</accession>
<dbReference type="Gene3D" id="3.20.20.70">
    <property type="entry name" value="Aldolase class I"/>
    <property type="match status" value="1"/>
</dbReference>
<gene>
    <name evidence="4" type="ORF">CNECB9_2540061</name>
</gene>
<dbReference type="RefSeq" id="WP_340524721.1">
    <property type="nucleotide sequence ID" value="NZ_FMSH01000173.1"/>
</dbReference>
<dbReference type="PANTHER" id="PTHR32332">
    <property type="entry name" value="2-NITROPROPANE DIOXYGENASE"/>
    <property type="match status" value="1"/>
</dbReference>
<dbReference type="CDD" id="cd04730">
    <property type="entry name" value="NPD_like"/>
    <property type="match status" value="1"/>
</dbReference>
<proteinExistence type="predicted"/>
<dbReference type="AlphaFoldDB" id="A0A1K0J9R3"/>
<keyword evidence="2" id="KW-0288">FMN</keyword>